<name>A0ABS7T5H3_9GAMM</name>
<dbReference type="Pfam" id="PF05621">
    <property type="entry name" value="TniB"/>
    <property type="match status" value="1"/>
</dbReference>
<dbReference type="InterPro" id="IPR003593">
    <property type="entry name" value="AAA+_ATPase"/>
</dbReference>
<feature type="domain" description="AAA+ ATPase" evidence="1">
    <location>
        <begin position="54"/>
        <end position="208"/>
    </location>
</feature>
<sequence>MKYDHLDPRLENLADADKETRAAYALADKYLPYSAAENIILEFEWILKQDPTNRPKCLLVFGEPGMGKSMILEEARRRTHSAPAEGASREIPVVMISLGGSSDLRGLFSRILRALDSPHTLNERPHALYEQTCLSLKFANTRILVIDELHNLLLARSHLGEAMAVLRDFTNLPLSIVCAGIGGARICIAADEQLKHRFRCHKLVAWSESQDTRSIVATLESRLPLREPSGLASKKILPVLLRLSGGHPQTLITGIREAARDALLAGKENISLTTAKNAINRMLAEKYESSA</sequence>
<dbReference type="RefSeq" id="WP_223675389.1">
    <property type="nucleotide sequence ID" value="NZ_JAINZW010000002.1"/>
</dbReference>
<reference evidence="2 3" key="1">
    <citation type="submission" date="2021-09" db="EMBL/GenBank/DDBJ databases">
        <title>Lysobacter sp. 13A isolated from the river sediment.</title>
        <authorList>
            <person name="Liu H."/>
            <person name="Li S."/>
            <person name="Mao S."/>
        </authorList>
    </citation>
    <scope>NUCLEOTIDE SEQUENCE [LARGE SCALE GENOMIC DNA]</scope>
    <source>
        <strain evidence="2 3">13A</strain>
    </source>
</reference>
<evidence type="ECO:0000259" key="1">
    <source>
        <dbReference type="SMART" id="SM00382"/>
    </source>
</evidence>
<protein>
    <submittedName>
        <fullName evidence="2">TniB family NTP-binding protein</fullName>
    </submittedName>
</protein>
<evidence type="ECO:0000313" key="3">
    <source>
        <dbReference type="Proteomes" id="UP001430954"/>
    </source>
</evidence>
<organism evidence="2 3">
    <name type="scientific">Novilysobacter selenitireducens</name>
    <dbReference type="NCBI Taxonomy" id="2872639"/>
    <lineage>
        <taxon>Bacteria</taxon>
        <taxon>Pseudomonadati</taxon>
        <taxon>Pseudomonadota</taxon>
        <taxon>Gammaproteobacteria</taxon>
        <taxon>Lysobacterales</taxon>
        <taxon>Lysobacteraceae</taxon>
        <taxon>Novilysobacter</taxon>
    </lineage>
</organism>
<dbReference type="InterPro" id="IPR008868">
    <property type="entry name" value="TniB"/>
</dbReference>
<accession>A0ABS7T5H3</accession>
<dbReference type="Proteomes" id="UP001430954">
    <property type="component" value="Unassembled WGS sequence"/>
</dbReference>
<dbReference type="SMART" id="SM00382">
    <property type="entry name" value="AAA"/>
    <property type="match status" value="1"/>
</dbReference>
<dbReference type="EMBL" id="JAINZW010000002">
    <property type="protein sequence ID" value="MBZ4039126.1"/>
    <property type="molecule type" value="Genomic_DNA"/>
</dbReference>
<dbReference type="InterPro" id="IPR027417">
    <property type="entry name" value="P-loop_NTPase"/>
</dbReference>
<comment type="caution">
    <text evidence="2">The sequence shown here is derived from an EMBL/GenBank/DDBJ whole genome shotgun (WGS) entry which is preliminary data.</text>
</comment>
<dbReference type="Gene3D" id="3.40.50.300">
    <property type="entry name" value="P-loop containing nucleotide triphosphate hydrolases"/>
    <property type="match status" value="1"/>
</dbReference>
<gene>
    <name evidence="2" type="ORF">K6753_06215</name>
</gene>
<keyword evidence="3" id="KW-1185">Reference proteome</keyword>
<evidence type="ECO:0000313" key="2">
    <source>
        <dbReference type="EMBL" id="MBZ4039126.1"/>
    </source>
</evidence>
<proteinExistence type="predicted"/>
<dbReference type="SUPFAM" id="SSF52540">
    <property type="entry name" value="P-loop containing nucleoside triphosphate hydrolases"/>
    <property type="match status" value="1"/>
</dbReference>